<comment type="caution">
    <text evidence="1">The sequence shown here is derived from an EMBL/GenBank/DDBJ whole genome shotgun (WGS) entry which is preliminary data.</text>
</comment>
<dbReference type="EMBL" id="JAACYR010000068">
    <property type="protein sequence ID" value="NDJ90927.1"/>
    <property type="molecule type" value="Genomic_DNA"/>
</dbReference>
<organism evidence="1 2">
    <name type="scientific">Mycolicibacter kumamotonensis</name>
    <dbReference type="NCBI Taxonomy" id="354243"/>
    <lineage>
        <taxon>Bacteria</taxon>
        <taxon>Bacillati</taxon>
        <taxon>Actinomycetota</taxon>
        <taxon>Actinomycetes</taxon>
        <taxon>Mycobacteriales</taxon>
        <taxon>Mycobacteriaceae</taxon>
        <taxon>Mycolicibacter</taxon>
    </lineage>
</organism>
<dbReference type="SUPFAM" id="SSF140453">
    <property type="entry name" value="EsxAB dimer-like"/>
    <property type="match status" value="1"/>
</dbReference>
<sequence>MAFKGADTEQLRGLASKLNSESSTIKGIVSQLTSAVSSVNWQGPDATRFKEDWNSNHVKALNTVAEALSAAATAANKNASEQDSASG</sequence>
<dbReference type="Proteomes" id="UP000466523">
    <property type="component" value="Unassembled WGS sequence"/>
</dbReference>
<dbReference type="Gene3D" id="1.10.287.1060">
    <property type="entry name" value="ESAT-6-like"/>
    <property type="match status" value="1"/>
</dbReference>
<protein>
    <recommendedName>
        <fullName evidence="3">WXG100 family type VII secretion target</fullName>
    </recommendedName>
</protein>
<reference evidence="1 2" key="1">
    <citation type="submission" date="2020-01" db="EMBL/GenBank/DDBJ databases">
        <authorList>
            <person name="Sanchez-Estrada R."/>
            <person name="Gonzalez-Y-Merchand J.A."/>
            <person name="Rivera-Gutierrez S."/>
        </authorList>
    </citation>
    <scope>NUCLEOTIDE SEQUENCE [LARGE SCALE GENOMIC DNA]</scope>
    <source>
        <strain evidence="1 2">CST 7247</strain>
    </source>
</reference>
<evidence type="ECO:0000313" key="1">
    <source>
        <dbReference type="EMBL" id="NDJ90927.1"/>
    </source>
</evidence>
<gene>
    <name evidence="1" type="ORF">GWR20_17530</name>
</gene>
<evidence type="ECO:0008006" key="3">
    <source>
        <dbReference type="Google" id="ProtNLM"/>
    </source>
</evidence>
<dbReference type="InterPro" id="IPR036689">
    <property type="entry name" value="ESAT-6-like_sf"/>
</dbReference>
<dbReference type="RefSeq" id="WP_013829749.1">
    <property type="nucleotide sequence ID" value="NZ_JAACYR010000068.1"/>
</dbReference>
<dbReference type="AlphaFoldDB" id="A0A7K3LEZ7"/>
<accession>A0A7K3LEZ7</accession>
<name>A0A7K3LEZ7_9MYCO</name>
<proteinExistence type="predicted"/>
<evidence type="ECO:0000313" key="2">
    <source>
        <dbReference type="Proteomes" id="UP000466523"/>
    </source>
</evidence>